<dbReference type="AlphaFoldDB" id="A0A512N5L1"/>
<dbReference type="Proteomes" id="UP000321058">
    <property type="component" value="Unassembled WGS sequence"/>
</dbReference>
<evidence type="ECO:0000259" key="1">
    <source>
        <dbReference type="Pfam" id="PF02698"/>
    </source>
</evidence>
<dbReference type="RefSeq" id="WP_147147657.1">
    <property type="nucleotide sequence ID" value="NZ_BKAJ01000029.1"/>
</dbReference>
<dbReference type="CDD" id="cd06259">
    <property type="entry name" value="YdcF-like"/>
    <property type="match status" value="1"/>
</dbReference>
<reference evidence="2 3" key="1">
    <citation type="submission" date="2019-07" db="EMBL/GenBank/DDBJ databases">
        <title>Whole genome shotgun sequence of Reyranella soli NBRC 108950.</title>
        <authorList>
            <person name="Hosoyama A."/>
            <person name="Uohara A."/>
            <person name="Ohji S."/>
            <person name="Ichikawa N."/>
        </authorList>
    </citation>
    <scope>NUCLEOTIDE SEQUENCE [LARGE SCALE GENOMIC DNA]</scope>
    <source>
        <strain evidence="2 3">NBRC 108950</strain>
    </source>
</reference>
<feature type="domain" description="DUF218" evidence="1">
    <location>
        <begin position="49"/>
        <end position="161"/>
    </location>
</feature>
<dbReference type="PANTHER" id="PTHR30336:SF6">
    <property type="entry name" value="INTEGRAL MEMBRANE PROTEIN"/>
    <property type="match status" value="1"/>
</dbReference>
<dbReference type="EMBL" id="BKAJ01000029">
    <property type="protein sequence ID" value="GEP54265.1"/>
    <property type="molecule type" value="Genomic_DNA"/>
</dbReference>
<dbReference type="PANTHER" id="PTHR30336">
    <property type="entry name" value="INNER MEMBRANE PROTEIN, PROBABLE PERMEASE"/>
    <property type="match status" value="1"/>
</dbReference>
<sequence>MRLILFALFVLGALALAVVLLAWLAERRLDQTAEERSFNDVARLPNVEVALVLGTAPIGPEGGPNVYFVHRLDAAAALWKADKVKYFIVSGSPDEPAAMRAGLVERGVPTAAIYGDPAGYRTWDSVLRARDVFGQKRLIIVSQRFHLSRALFQARHAGIEAWGFEARDVDSPYSIFTELRRFPSALRAYFDVWTDAPARDSSPPVKIGVDPPS</sequence>
<organism evidence="2 3">
    <name type="scientific">Reyranella soli</name>
    <dbReference type="NCBI Taxonomy" id="1230389"/>
    <lineage>
        <taxon>Bacteria</taxon>
        <taxon>Pseudomonadati</taxon>
        <taxon>Pseudomonadota</taxon>
        <taxon>Alphaproteobacteria</taxon>
        <taxon>Hyphomicrobiales</taxon>
        <taxon>Reyranellaceae</taxon>
        <taxon>Reyranella</taxon>
    </lineage>
</organism>
<evidence type="ECO:0000313" key="2">
    <source>
        <dbReference type="EMBL" id="GEP54265.1"/>
    </source>
</evidence>
<protein>
    <submittedName>
        <fullName evidence="2">Protein SanA</fullName>
    </submittedName>
</protein>
<dbReference type="GO" id="GO:0005886">
    <property type="term" value="C:plasma membrane"/>
    <property type="evidence" value="ECO:0007669"/>
    <property type="project" value="TreeGrafter"/>
</dbReference>
<dbReference type="InterPro" id="IPR003848">
    <property type="entry name" value="DUF218"/>
</dbReference>
<dbReference type="InterPro" id="IPR051599">
    <property type="entry name" value="Cell_Envelope_Assoc"/>
</dbReference>
<comment type="caution">
    <text evidence="2">The sequence shown here is derived from an EMBL/GenBank/DDBJ whole genome shotgun (WGS) entry which is preliminary data.</text>
</comment>
<keyword evidence="3" id="KW-1185">Reference proteome</keyword>
<dbReference type="Pfam" id="PF02698">
    <property type="entry name" value="DUF218"/>
    <property type="match status" value="1"/>
</dbReference>
<evidence type="ECO:0000313" key="3">
    <source>
        <dbReference type="Proteomes" id="UP000321058"/>
    </source>
</evidence>
<proteinExistence type="predicted"/>
<name>A0A512N5L1_9HYPH</name>
<accession>A0A512N5L1</accession>
<dbReference type="OrthoDB" id="9809813at2"/>
<gene>
    <name evidence="2" type="ORF">RSO01_14310</name>
</gene>